<comment type="caution">
    <text evidence="2">The sequence shown here is derived from an EMBL/GenBank/DDBJ whole genome shotgun (WGS) entry which is preliminary data.</text>
</comment>
<dbReference type="RefSeq" id="WP_133234727.1">
    <property type="nucleotide sequence ID" value="NZ_SOZE01000029.1"/>
</dbReference>
<dbReference type="InterPro" id="IPR027417">
    <property type="entry name" value="P-loop_NTPase"/>
</dbReference>
<evidence type="ECO:0000313" key="2">
    <source>
        <dbReference type="EMBL" id="TFF34576.1"/>
    </source>
</evidence>
<dbReference type="Proteomes" id="UP000297540">
    <property type="component" value="Unassembled WGS sequence"/>
</dbReference>
<gene>
    <name evidence="2" type="ORF">E2R66_21750</name>
</gene>
<dbReference type="Pfam" id="PF13521">
    <property type="entry name" value="AAA_28"/>
    <property type="match status" value="1"/>
</dbReference>
<dbReference type="EMBL" id="SOZE01000029">
    <property type="protein sequence ID" value="TFF34576.1"/>
    <property type="molecule type" value="Genomic_DNA"/>
</dbReference>
<evidence type="ECO:0000313" key="3">
    <source>
        <dbReference type="Proteomes" id="UP000297540"/>
    </source>
</evidence>
<keyword evidence="3" id="KW-1185">Reference proteome</keyword>
<dbReference type="Gene3D" id="3.40.50.300">
    <property type="entry name" value="P-loop containing nucleotide triphosphate hydrolases"/>
    <property type="match status" value="1"/>
</dbReference>
<accession>A0A4Y8S754</accession>
<name>A0A4Y8S754_9SPHI</name>
<dbReference type="AlphaFoldDB" id="A0A4Y8S754"/>
<dbReference type="InterPro" id="IPR038727">
    <property type="entry name" value="NadR/Ttd14_AAA_dom"/>
</dbReference>
<protein>
    <recommendedName>
        <fullName evidence="1">NadR/Ttd14 AAA domain-containing protein</fullName>
    </recommendedName>
</protein>
<evidence type="ECO:0000259" key="1">
    <source>
        <dbReference type="Pfam" id="PF13521"/>
    </source>
</evidence>
<dbReference type="SUPFAM" id="SSF52540">
    <property type="entry name" value="P-loop containing nucleoside triphosphate hydrolases"/>
    <property type="match status" value="1"/>
</dbReference>
<sequence length="174" mass="19598">MKGTQRIVFTGGEGVGKTSALLYLGLTGATIVRETASDYIRIQRALGNIFPYEDRDFEERILEFQLLREAAVVADGRVFLDRGWVDCVAYGKLYNWDINPSLVTKAERIKYDKVFFFHSAKDYGVGLMDEPEIRKSVEIGAAVRKAYEELGYSIIDVMPGVLTARVDFILNSLN</sequence>
<organism evidence="2 3">
    <name type="scientific">Mucilaginibacter psychrotolerans</name>
    <dbReference type="NCBI Taxonomy" id="1524096"/>
    <lineage>
        <taxon>Bacteria</taxon>
        <taxon>Pseudomonadati</taxon>
        <taxon>Bacteroidota</taxon>
        <taxon>Sphingobacteriia</taxon>
        <taxon>Sphingobacteriales</taxon>
        <taxon>Sphingobacteriaceae</taxon>
        <taxon>Mucilaginibacter</taxon>
    </lineage>
</organism>
<proteinExistence type="predicted"/>
<feature type="domain" description="NadR/Ttd14 AAA" evidence="1">
    <location>
        <begin position="6"/>
        <end position="162"/>
    </location>
</feature>
<reference evidence="2 3" key="1">
    <citation type="journal article" date="2017" name="Int. J. Syst. Evol. Microbiol.">
        <title>Mucilaginibacterpsychrotolerans sp. nov., isolated from peatlands.</title>
        <authorList>
            <person name="Deng Y."/>
            <person name="Shen L."/>
            <person name="Xu B."/>
            <person name="Liu Y."/>
            <person name="Gu Z."/>
            <person name="Liu H."/>
            <person name="Zhou Y."/>
        </authorList>
    </citation>
    <scope>NUCLEOTIDE SEQUENCE [LARGE SCALE GENOMIC DNA]</scope>
    <source>
        <strain evidence="2 3">NH7-4</strain>
    </source>
</reference>
<dbReference type="OrthoDB" id="5638848at2"/>